<reference evidence="2" key="1">
    <citation type="submission" date="2020-08" db="EMBL/GenBank/DDBJ databases">
        <title>Genome public.</title>
        <authorList>
            <person name="Liu C."/>
            <person name="Sun Q."/>
        </authorList>
    </citation>
    <scope>NUCLEOTIDE SEQUENCE</scope>
    <source>
        <strain evidence="2">NSJ-15</strain>
    </source>
</reference>
<organism evidence="2 3">
    <name type="scientific">Massiliimalia timonensis</name>
    <dbReference type="NCBI Taxonomy" id="1987501"/>
    <lineage>
        <taxon>Bacteria</taxon>
        <taxon>Bacillati</taxon>
        <taxon>Bacillota</taxon>
        <taxon>Clostridia</taxon>
        <taxon>Eubacteriales</taxon>
        <taxon>Oscillospiraceae</taxon>
        <taxon>Massiliimalia</taxon>
    </lineage>
</organism>
<evidence type="ECO:0000313" key="2">
    <source>
        <dbReference type="EMBL" id="MBC8611529.1"/>
    </source>
</evidence>
<evidence type="ECO:0000256" key="1">
    <source>
        <dbReference type="SAM" id="Phobius"/>
    </source>
</evidence>
<keyword evidence="3" id="KW-1185">Reference proteome</keyword>
<sequence length="138" mass="15023">MRCGYCGARVKRTDIVCKGCSAPVSEVNRASNWAMFFGVVSLLGSCLSVYNLLFLVLGLILIIAGFHLAKKREGKGKTTAVVALVFWILGLLATAGVTIVYIVLYQEVLHTVYVLLPTSISQLFEEWFGFLGGLTTTL</sequence>
<keyword evidence="1" id="KW-1133">Transmembrane helix</keyword>
<proteinExistence type="predicted"/>
<feature type="transmembrane region" description="Helical" evidence="1">
    <location>
        <begin position="78"/>
        <end position="104"/>
    </location>
</feature>
<name>A0A8J6TQU9_9FIRM</name>
<keyword evidence="1" id="KW-0472">Membrane</keyword>
<dbReference type="RefSeq" id="WP_093987725.1">
    <property type="nucleotide sequence ID" value="NZ_FYDD01000002.1"/>
</dbReference>
<dbReference type="OrthoDB" id="1435268at1239"/>
<dbReference type="EMBL" id="JACRTL010000006">
    <property type="protein sequence ID" value="MBC8611529.1"/>
    <property type="molecule type" value="Genomic_DNA"/>
</dbReference>
<dbReference type="AlphaFoldDB" id="A0A8J6TQU9"/>
<evidence type="ECO:0008006" key="4">
    <source>
        <dbReference type="Google" id="ProtNLM"/>
    </source>
</evidence>
<keyword evidence="1" id="KW-0812">Transmembrane</keyword>
<protein>
    <recommendedName>
        <fullName evidence="4">DUF4190 domain-containing protein</fullName>
    </recommendedName>
</protein>
<dbReference type="Proteomes" id="UP000632659">
    <property type="component" value="Unassembled WGS sequence"/>
</dbReference>
<comment type="caution">
    <text evidence="2">The sequence shown here is derived from an EMBL/GenBank/DDBJ whole genome shotgun (WGS) entry which is preliminary data.</text>
</comment>
<evidence type="ECO:0000313" key="3">
    <source>
        <dbReference type="Proteomes" id="UP000632659"/>
    </source>
</evidence>
<gene>
    <name evidence="2" type="ORF">H8702_10520</name>
</gene>
<feature type="transmembrane region" description="Helical" evidence="1">
    <location>
        <begin position="33"/>
        <end position="66"/>
    </location>
</feature>
<accession>A0A8J6TQU9</accession>